<evidence type="ECO:0000256" key="5">
    <source>
        <dbReference type="ARBA" id="ARBA00022722"/>
    </source>
</evidence>
<keyword evidence="11 12" id="KW-0694">RNA-binding</keyword>
<protein>
    <recommendedName>
        <fullName evidence="12">Ribonuclease J</fullName>
        <shortName evidence="12">RNase J</shortName>
        <ecNumber evidence="12">3.1.-.-</ecNumber>
    </recommendedName>
</protein>
<accession>A0A0C1LX89</accession>
<comment type="cofactor">
    <cofactor evidence="1">
        <name>Zn(2+)</name>
        <dbReference type="ChEBI" id="CHEBI:29105"/>
    </cofactor>
</comment>
<keyword evidence="9" id="KW-0862">Zinc</keyword>
<dbReference type="InterPro" id="IPR001279">
    <property type="entry name" value="Metallo-B-lactamas"/>
</dbReference>
<dbReference type="GO" id="GO:0005737">
    <property type="term" value="C:cytoplasm"/>
    <property type="evidence" value="ECO:0007669"/>
    <property type="project" value="UniProtKB-SubCell"/>
</dbReference>
<evidence type="ECO:0000313" key="15">
    <source>
        <dbReference type="Proteomes" id="UP000031397"/>
    </source>
</evidence>
<dbReference type="Pfam" id="PF22505">
    <property type="entry name" value="RNase_J_b_CASP"/>
    <property type="match status" value="1"/>
</dbReference>
<dbReference type="EC" id="3.1.-.-" evidence="12"/>
<comment type="function">
    <text evidence="12">An RNase that has 5'-3' exonuclease and possibly endonuclease activity. Involved in maturation of rRNA and in some organisms also mRNA maturation and/or decay.</text>
</comment>
<evidence type="ECO:0000313" key="14">
    <source>
        <dbReference type="EMBL" id="KID41265.1"/>
    </source>
</evidence>
<dbReference type="GO" id="GO:0004534">
    <property type="term" value="F:5'-3' RNA exonuclease activity"/>
    <property type="evidence" value="ECO:0007669"/>
    <property type="project" value="UniProtKB-UniRule"/>
</dbReference>
<dbReference type="Gene3D" id="3.10.20.580">
    <property type="match status" value="1"/>
</dbReference>
<keyword evidence="15" id="KW-1185">Reference proteome</keyword>
<dbReference type="Proteomes" id="UP000031397">
    <property type="component" value="Unassembled WGS sequence"/>
</dbReference>
<dbReference type="FunFam" id="3.10.20.580:FF:000001">
    <property type="entry name" value="Ribonuclease J"/>
    <property type="match status" value="1"/>
</dbReference>
<dbReference type="InterPro" id="IPR004613">
    <property type="entry name" value="RNase_J"/>
</dbReference>
<keyword evidence="10 12" id="KW-0269">Exonuclease</keyword>
<evidence type="ECO:0000256" key="7">
    <source>
        <dbReference type="ARBA" id="ARBA00022759"/>
    </source>
</evidence>
<dbReference type="SUPFAM" id="SSF56281">
    <property type="entry name" value="Metallo-hydrolase/oxidoreductase"/>
    <property type="match status" value="1"/>
</dbReference>
<comment type="subcellular location">
    <subcellularLocation>
        <location evidence="2 12">Cytoplasm</location>
    </subcellularLocation>
</comment>
<keyword evidence="4 12" id="KW-0698">rRNA processing</keyword>
<dbReference type="GO" id="GO:0003723">
    <property type="term" value="F:RNA binding"/>
    <property type="evidence" value="ECO:0007669"/>
    <property type="project" value="UniProtKB-UniRule"/>
</dbReference>
<evidence type="ECO:0000256" key="12">
    <source>
        <dbReference type="HAMAP-Rule" id="MF_01491"/>
    </source>
</evidence>
<comment type="subunit">
    <text evidence="12">Homodimer, may be a subunit of the RNA degradosome.</text>
</comment>
<dbReference type="EMBL" id="JOJZ01000021">
    <property type="protein sequence ID" value="KID41265.1"/>
    <property type="molecule type" value="Genomic_DNA"/>
</dbReference>
<dbReference type="InterPro" id="IPR011108">
    <property type="entry name" value="RMMBL"/>
</dbReference>
<proteinExistence type="inferred from homology"/>
<dbReference type="InterPro" id="IPR030854">
    <property type="entry name" value="RNase_J_bac"/>
</dbReference>
<evidence type="ECO:0000256" key="3">
    <source>
        <dbReference type="ARBA" id="ARBA00022490"/>
    </source>
</evidence>
<dbReference type="GO" id="GO:0006364">
    <property type="term" value="P:rRNA processing"/>
    <property type="evidence" value="ECO:0007669"/>
    <property type="project" value="UniProtKB-UniRule"/>
</dbReference>
<evidence type="ECO:0000256" key="4">
    <source>
        <dbReference type="ARBA" id="ARBA00022552"/>
    </source>
</evidence>
<dbReference type="Pfam" id="PF07521">
    <property type="entry name" value="RMMBL"/>
    <property type="match status" value="1"/>
</dbReference>
<keyword evidence="6" id="KW-0479">Metal-binding</keyword>
<comment type="similarity">
    <text evidence="12">Belongs to the metallo-beta-lactamase superfamily. RNA-metabolizing metallo-beta-lactamase-like family. Bacterial RNase J subfamily.</text>
</comment>
<dbReference type="GO" id="GO:0004521">
    <property type="term" value="F:RNA endonuclease activity"/>
    <property type="evidence" value="ECO:0007669"/>
    <property type="project" value="UniProtKB-UniRule"/>
</dbReference>
<dbReference type="NCBIfam" id="TIGR00649">
    <property type="entry name" value="MG423"/>
    <property type="match status" value="1"/>
</dbReference>
<evidence type="ECO:0000259" key="13">
    <source>
        <dbReference type="SMART" id="SM00849"/>
    </source>
</evidence>
<dbReference type="CDD" id="cd07714">
    <property type="entry name" value="RNaseJ_MBL-fold"/>
    <property type="match status" value="1"/>
</dbReference>
<evidence type="ECO:0000256" key="8">
    <source>
        <dbReference type="ARBA" id="ARBA00022801"/>
    </source>
</evidence>
<evidence type="ECO:0000256" key="9">
    <source>
        <dbReference type="ARBA" id="ARBA00022833"/>
    </source>
</evidence>
<dbReference type="InterPro" id="IPR041636">
    <property type="entry name" value="RNase_J_C"/>
</dbReference>
<evidence type="ECO:0000256" key="10">
    <source>
        <dbReference type="ARBA" id="ARBA00022839"/>
    </source>
</evidence>
<dbReference type="GeneID" id="74913771"/>
<dbReference type="PANTHER" id="PTHR43694:SF4">
    <property type="entry name" value="RIBONUCLEASE J 2"/>
    <property type="match status" value="1"/>
</dbReference>
<dbReference type="GO" id="GO:0008270">
    <property type="term" value="F:zinc ion binding"/>
    <property type="evidence" value="ECO:0007669"/>
    <property type="project" value="InterPro"/>
</dbReference>
<dbReference type="Gene3D" id="3.40.50.10710">
    <property type="entry name" value="Metallo-hydrolase/oxidoreductase"/>
    <property type="match status" value="1"/>
</dbReference>
<dbReference type="AlphaFoldDB" id="A0A0C1LX89"/>
<dbReference type="InterPro" id="IPR042173">
    <property type="entry name" value="RNase_J_2"/>
</dbReference>
<keyword evidence="5 12" id="KW-0540">Nuclease</keyword>
<name>A0A0C1LX89_9LACO</name>
<feature type="domain" description="Metallo-beta-lactamase" evidence="13">
    <location>
        <begin position="17"/>
        <end position="219"/>
    </location>
</feature>
<dbReference type="InterPro" id="IPR036866">
    <property type="entry name" value="RibonucZ/Hydroxyglut_hydro"/>
</dbReference>
<dbReference type="SMART" id="SM00849">
    <property type="entry name" value="Lactamase_B"/>
    <property type="match status" value="1"/>
</dbReference>
<evidence type="ECO:0000256" key="11">
    <source>
        <dbReference type="ARBA" id="ARBA00022884"/>
    </source>
</evidence>
<dbReference type="RefSeq" id="WP_039144867.1">
    <property type="nucleotide sequence ID" value="NZ_JOJZ01000021.1"/>
</dbReference>
<keyword evidence="3 12" id="KW-0963">Cytoplasm</keyword>
<dbReference type="Pfam" id="PF17770">
    <property type="entry name" value="RNase_J_C"/>
    <property type="match status" value="1"/>
</dbReference>
<evidence type="ECO:0000256" key="6">
    <source>
        <dbReference type="ARBA" id="ARBA00022723"/>
    </source>
</evidence>
<dbReference type="PANTHER" id="PTHR43694">
    <property type="entry name" value="RIBONUCLEASE J"/>
    <property type="match status" value="1"/>
</dbReference>
<sequence length="573" mass="63951">MKNNIKIIPLGGVRENGKDLYAIEINDNSIFILDCGLKYPQNEMLGIDFVIPDFSYLRDNADKIVGVFLTHGHADAIGALPYFLSEFNVPVFGTELTIGLAKLAVADNKKTKKFNDFHVINSKSEIVFEDGTVSFFDTTHSIPDSVGIVISTELGNIVYTGDFKFDQTAADGYKTDYAALADIGKEHVLALLSDSRNADNPEESTDEKEIRDYLYETFHYQKGRVIVACLANNILRIQEVLNAAAKAGRRVYLTSKGLEEVIDTALKLGKLTLPSDDLFIKSAKEMEKMDPHNIIILQTGKNGEPMESLQRMADNRDRYVDIQPGDLVLIATSPSRAMDTPWAKTRDMIYKAGGEVMSIADEKNISGDASKHDLQLLLNLIHPDYLIPIQGEYRLMEAQKELAEEVGMKPSHIILPAKGDVIEFDGENMFLSEAVPASDTMIDGIGVGDIGNIVLRDRKVLSEDGVFVAVVTIDRKKKKIISEPKIMARGFVYVNSDKSLLGEAAEIVTKAVQNNLDNKEFDWGHLKQDVREDLGQFLYKKTGRRPVILPVIMEVNQHHRRKKSNNKNDQEDN</sequence>
<dbReference type="HAMAP" id="MF_01491">
    <property type="entry name" value="RNase_J_bact"/>
    <property type="match status" value="1"/>
</dbReference>
<comment type="caution">
    <text evidence="12">Lacks conserved residue(s) required for the propagation of feature annotation.</text>
</comment>
<evidence type="ECO:0000256" key="2">
    <source>
        <dbReference type="ARBA" id="ARBA00004496"/>
    </source>
</evidence>
<dbReference type="Pfam" id="PF00753">
    <property type="entry name" value="Lactamase_B"/>
    <property type="match status" value="1"/>
</dbReference>
<gene>
    <name evidence="12" type="primary">rnj</name>
    <name evidence="14" type="ORF">LfDm3_1110</name>
</gene>
<comment type="caution">
    <text evidence="14">The sequence shown here is derived from an EMBL/GenBank/DDBJ whole genome shotgun (WGS) entry which is preliminary data.</text>
</comment>
<dbReference type="PATRIC" id="fig|1614.7.peg.1054"/>
<keyword evidence="7 12" id="KW-0255">Endonuclease</keyword>
<keyword evidence="8 12" id="KW-0378">Hydrolase</keyword>
<dbReference type="InterPro" id="IPR055132">
    <property type="entry name" value="RNase_J_b_CASP"/>
</dbReference>
<dbReference type="OrthoDB" id="9758375at2"/>
<organism evidence="14 15">
    <name type="scientific">Fructilactobacillus fructivorans</name>
    <dbReference type="NCBI Taxonomy" id="1614"/>
    <lineage>
        <taxon>Bacteria</taxon>
        <taxon>Bacillati</taxon>
        <taxon>Bacillota</taxon>
        <taxon>Bacilli</taxon>
        <taxon>Lactobacillales</taxon>
        <taxon>Lactobacillaceae</taxon>
        <taxon>Fructilactobacillus</taxon>
    </lineage>
</organism>
<dbReference type="Gene3D" id="3.60.15.10">
    <property type="entry name" value="Ribonuclease Z/Hydroxyacylglutathione hydrolase-like"/>
    <property type="match status" value="1"/>
</dbReference>
<reference evidence="14 15" key="1">
    <citation type="submission" date="2014-06" db="EMBL/GenBank/DDBJ databases">
        <title>Functional and comparative genomic analyses of the Drosophila gut microbiota identify candidate symbiosis factors.</title>
        <authorList>
            <person name="Newell P.D."/>
            <person name="Chaston J.M."/>
            <person name="Douglas A.E."/>
        </authorList>
    </citation>
    <scope>NUCLEOTIDE SEQUENCE [LARGE SCALE GENOMIC DNA]</scope>
    <source>
        <strain evidence="14 15">DmCS_002</strain>
    </source>
</reference>
<evidence type="ECO:0000256" key="1">
    <source>
        <dbReference type="ARBA" id="ARBA00001947"/>
    </source>
</evidence>